<evidence type="ECO:0008006" key="3">
    <source>
        <dbReference type="Google" id="ProtNLM"/>
    </source>
</evidence>
<dbReference type="OrthoDB" id="336534at2"/>
<sequence length="100" mass="11371">MNTTKSITGKTIRLTDERWLLMVEGHPEMAGHLHDVLLTVAAPDIVLQGSADELLAATYNRADKLLVVVYKETECDGFILTAYFTKRIDKILKRKIVWQK</sequence>
<reference evidence="1 2" key="1">
    <citation type="submission" date="2016-10" db="EMBL/GenBank/DDBJ databases">
        <authorList>
            <person name="de Groot N.N."/>
        </authorList>
    </citation>
    <scope>NUCLEOTIDE SEQUENCE [LARGE SCALE GENOMIC DNA]</scope>
    <source>
        <strain evidence="1 2">DSM 28286</strain>
    </source>
</reference>
<dbReference type="Proteomes" id="UP000199031">
    <property type="component" value="Unassembled WGS sequence"/>
</dbReference>
<dbReference type="RefSeq" id="WP_143075809.1">
    <property type="nucleotide sequence ID" value="NZ_FOXQ01000004.1"/>
</dbReference>
<dbReference type="AlphaFoldDB" id="A0A1I5VA91"/>
<accession>A0A1I5VA91</accession>
<protein>
    <recommendedName>
        <fullName evidence="3">Phage-Barnase-EndoU-ColicinE5/D-RelE like nuclease 2 domain-containing protein</fullName>
    </recommendedName>
</protein>
<evidence type="ECO:0000313" key="2">
    <source>
        <dbReference type="Proteomes" id="UP000199031"/>
    </source>
</evidence>
<keyword evidence="2" id="KW-1185">Reference proteome</keyword>
<organism evidence="1 2">
    <name type="scientific">Parafilimonas terrae</name>
    <dbReference type="NCBI Taxonomy" id="1465490"/>
    <lineage>
        <taxon>Bacteria</taxon>
        <taxon>Pseudomonadati</taxon>
        <taxon>Bacteroidota</taxon>
        <taxon>Chitinophagia</taxon>
        <taxon>Chitinophagales</taxon>
        <taxon>Chitinophagaceae</taxon>
        <taxon>Parafilimonas</taxon>
    </lineage>
</organism>
<gene>
    <name evidence="1" type="ORF">SAMN05444277_104295</name>
</gene>
<evidence type="ECO:0000313" key="1">
    <source>
        <dbReference type="EMBL" id="SFQ04448.1"/>
    </source>
</evidence>
<proteinExistence type="predicted"/>
<dbReference type="EMBL" id="FOXQ01000004">
    <property type="protein sequence ID" value="SFQ04448.1"/>
    <property type="molecule type" value="Genomic_DNA"/>
</dbReference>
<name>A0A1I5VA91_9BACT</name>